<comment type="caution">
    <text evidence="1">The sequence shown here is derived from an EMBL/GenBank/DDBJ whole genome shotgun (WGS) entry which is preliminary data.</text>
</comment>
<reference evidence="1" key="1">
    <citation type="submission" date="2018-11" db="EMBL/GenBank/DDBJ databases">
        <authorList>
            <person name="Alioto T."/>
            <person name="Alioto T."/>
        </authorList>
    </citation>
    <scope>NUCLEOTIDE SEQUENCE</scope>
</reference>
<dbReference type="EMBL" id="UYJE01001377">
    <property type="protein sequence ID" value="VDI01677.1"/>
    <property type="molecule type" value="Genomic_DNA"/>
</dbReference>
<sequence>MKLAFDKFDIESTVDSENSFPICDDSLEVRFTLPGHPGVNYRERRFSSVIISEVNYIVLTLSSWLTGTGNGFTASVSLITESCYDLLDDCAMLVAEEPTFCQNNVEAQRICRQSCGFCMMGKPKPGI</sequence>
<evidence type="ECO:0000313" key="1">
    <source>
        <dbReference type="EMBL" id="VDI01677.1"/>
    </source>
</evidence>
<evidence type="ECO:0000313" key="2">
    <source>
        <dbReference type="Proteomes" id="UP000596742"/>
    </source>
</evidence>
<keyword evidence="2" id="KW-1185">Reference proteome</keyword>
<dbReference type="OrthoDB" id="6345439at2759"/>
<dbReference type="Proteomes" id="UP000596742">
    <property type="component" value="Unassembled WGS sequence"/>
</dbReference>
<name>A0A8B6C7Y8_MYTGA</name>
<proteinExistence type="predicted"/>
<evidence type="ECO:0008006" key="3">
    <source>
        <dbReference type="Google" id="ProtNLM"/>
    </source>
</evidence>
<accession>A0A8B6C7Y8</accession>
<gene>
    <name evidence="1" type="ORF">MGAL_10B004713</name>
</gene>
<protein>
    <recommendedName>
        <fullName evidence="3">ShKT domain-containing protein</fullName>
    </recommendedName>
</protein>
<dbReference type="AlphaFoldDB" id="A0A8B6C7Y8"/>
<organism evidence="1 2">
    <name type="scientific">Mytilus galloprovincialis</name>
    <name type="common">Mediterranean mussel</name>
    <dbReference type="NCBI Taxonomy" id="29158"/>
    <lineage>
        <taxon>Eukaryota</taxon>
        <taxon>Metazoa</taxon>
        <taxon>Spiralia</taxon>
        <taxon>Lophotrochozoa</taxon>
        <taxon>Mollusca</taxon>
        <taxon>Bivalvia</taxon>
        <taxon>Autobranchia</taxon>
        <taxon>Pteriomorphia</taxon>
        <taxon>Mytilida</taxon>
        <taxon>Mytiloidea</taxon>
        <taxon>Mytilidae</taxon>
        <taxon>Mytilinae</taxon>
        <taxon>Mytilus</taxon>
    </lineage>
</organism>